<dbReference type="PANTHER" id="PTHR11938">
    <property type="entry name" value="FAD NADPH DEHYDROGENASE/OXIDOREDUCTASE"/>
    <property type="match status" value="1"/>
</dbReference>
<dbReference type="GO" id="GO:0004355">
    <property type="term" value="F:glutamate synthase (NADPH) activity"/>
    <property type="evidence" value="ECO:0007669"/>
    <property type="project" value="UniProtKB-EC"/>
</dbReference>
<keyword evidence="10" id="KW-0408">Iron</keyword>
<name>A0A3B0UYR0_9ZZZZ</name>
<keyword evidence="6" id="KW-0288">FMN</keyword>
<reference evidence="16" key="1">
    <citation type="submission" date="2018-06" db="EMBL/GenBank/DDBJ databases">
        <authorList>
            <person name="Zhirakovskaya E."/>
        </authorList>
    </citation>
    <scope>NUCLEOTIDE SEQUENCE</scope>
</reference>
<gene>
    <name evidence="16" type="ORF">MNBD_BACTEROID07-8</name>
</gene>
<dbReference type="GO" id="GO:0051538">
    <property type="term" value="F:3 iron, 4 sulfur cluster binding"/>
    <property type="evidence" value="ECO:0007669"/>
    <property type="project" value="UniProtKB-KW"/>
</dbReference>
<organism evidence="16">
    <name type="scientific">hydrothermal vent metagenome</name>
    <dbReference type="NCBI Taxonomy" id="652676"/>
    <lineage>
        <taxon>unclassified sequences</taxon>
        <taxon>metagenomes</taxon>
        <taxon>ecological metagenomes</taxon>
    </lineage>
</organism>
<keyword evidence="9 16" id="KW-0560">Oxidoreductase</keyword>
<evidence type="ECO:0000256" key="1">
    <source>
        <dbReference type="ARBA" id="ARBA00001917"/>
    </source>
</evidence>
<keyword evidence="12" id="KW-0314">Glutamate biosynthesis</keyword>
<proteinExistence type="inferred from homology"/>
<dbReference type="PROSITE" id="PS51278">
    <property type="entry name" value="GATASE_TYPE_2"/>
    <property type="match status" value="1"/>
</dbReference>
<evidence type="ECO:0000256" key="13">
    <source>
        <dbReference type="ARBA" id="ARBA00023291"/>
    </source>
</evidence>
<dbReference type="GO" id="GO:0006537">
    <property type="term" value="P:glutamate biosynthetic process"/>
    <property type="evidence" value="ECO:0007669"/>
    <property type="project" value="UniProtKB-KW"/>
</dbReference>
<dbReference type="GO" id="GO:0046872">
    <property type="term" value="F:metal ion binding"/>
    <property type="evidence" value="ECO:0007669"/>
    <property type="project" value="UniProtKB-KW"/>
</dbReference>
<evidence type="ECO:0000256" key="8">
    <source>
        <dbReference type="ARBA" id="ARBA00022962"/>
    </source>
</evidence>
<comment type="pathway">
    <text evidence="14">Amino-acid biosynthesis.</text>
</comment>
<dbReference type="Gene3D" id="3.60.20.10">
    <property type="entry name" value="Glutamine Phosphoribosylpyrophosphate, subunit 1, domain 1"/>
    <property type="match status" value="1"/>
</dbReference>
<evidence type="ECO:0000256" key="3">
    <source>
        <dbReference type="ARBA" id="ARBA00009716"/>
    </source>
</evidence>
<comment type="similarity">
    <text evidence="3">Belongs to the glutamate synthase family.</text>
</comment>
<comment type="cofactor">
    <cofactor evidence="1">
        <name>FMN</name>
        <dbReference type="ChEBI" id="CHEBI:58210"/>
    </cofactor>
</comment>
<sequence length="71" mass="7617">MVKGFPQKEGMYNPENEHDNCGIGFVTHIKGVPSHAIVERGFDVLQNLDHRGARGADDASGDGAGILMQIP</sequence>
<dbReference type="PANTHER" id="PTHR11938:SF133">
    <property type="entry name" value="GLUTAMATE SYNTHASE (NADH)"/>
    <property type="match status" value="1"/>
</dbReference>
<evidence type="ECO:0000256" key="2">
    <source>
        <dbReference type="ARBA" id="ARBA00001927"/>
    </source>
</evidence>
<evidence type="ECO:0000256" key="5">
    <source>
        <dbReference type="ARBA" id="ARBA00022630"/>
    </source>
</evidence>
<dbReference type="EMBL" id="UOET01000415">
    <property type="protein sequence ID" value="VAW29729.1"/>
    <property type="molecule type" value="Genomic_DNA"/>
</dbReference>
<keyword evidence="13" id="KW-0003">3Fe-4S</keyword>
<feature type="domain" description="Glutamine amidotransferase type-2" evidence="15">
    <location>
        <begin position="21"/>
        <end position="71"/>
    </location>
</feature>
<keyword evidence="5" id="KW-0285">Flavoprotein</keyword>
<keyword evidence="8" id="KW-0315">Glutamine amidotransferase</keyword>
<dbReference type="InterPro" id="IPR029055">
    <property type="entry name" value="Ntn_hydrolases_N"/>
</dbReference>
<dbReference type="SUPFAM" id="SSF56235">
    <property type="entry name" value="N-terminal nucleophile aminohydrolases (Ntn hydrolases)"/>
    <property type="match status" value="1"/>
</dbReference>
<evidence type="ECO:0000313" key="16">
    <source>
        <dbReference type="EMBL" id="VAW29729.1"/>
    </source>
</evidence>
<protein>
    <submittedName>
        <fullName evidence="16">Glutamate synthase [NADPH] large chain</fullName>
        <ecNumber evidence="16">1.4.1.13</ecNumber>
    </submittedName>
</protein>
<evidence type="ECO:0000256" key="11">
    <source>
        <dbReference type="ARBA" id="ARBA00023014"/>
    </source>
</evidence>
<dbReference type="InterPro" id="IPR050711">
    <property type="entry name" value="ET-N_metabolism_enzyme"/>
</dbReference>
<evidence type="ECO:0000256" key="4">
    <source>
        <dbReference type="ARBA" id="ARBA00022605"/>
    </source>
</evidence>
<evidence type="ECO:0000256" key="6">
    <source>
        <dbReference type="ARBA" id="ARBA00022643"/>
    </source>
</evidence>
<keyword evidence="4" id="KW-0028">Amino-acid biosynthesis</keyword>
<accession>A0A3B0UYR0</accession>
<keyword evidence="7" id="KW-0479">Metal-binding</keyword>
<evidence type="ECO:0000259" key="15">
    <source>
        <dbReference type="PROSITE" id="PS51278"/>
    </source>
</evidence>
<feature type="non-terminal residue" evidence="16">
    <location>
        <position position="71"/>
    </location>
</feature>
<dbReference type="InterPro" id="IPR017932">
    <property type="entry name" value="GATase_2_dom"/>
</dbReference>
<dbReference type="GO" id="GO:0019676">
    <property type="term" value="P:ammonia assimilation cycle"/>
    <property type="evidence" value="ECO:0007669"/>
    <property type="project" value="TreeGrafter"/>
</dbReference>
<evidence type="ECO:0000256" key="9">
    <source>
        <dbReference type="ARBA" id="ARBA00023002"/>
    </source>
</evidence>
<comment type="cofactor">
    <cofactor evidence="2">
        <name>[3Fe-4S] cluster</name>
        <dbReference type="ChEBI" id="CHEBI:21137"/>
    </cofactor>
</comment>
<evidence type="ECO:0000256" key="10">
    <source>
        <dbReference type="ARBA" id="ARBA00023004"/>
    </source>
</evidence>
<evidence type="ECO:0000256" key="7">
    <source>
        <dbReference type="ARBA" id="ARBA00022723"/>
    </source>
</evidence>
<dbReference type="EC" id="1.4.1.13" evidence="16"/>
<keyword evidence="11" id="KW-0411">Iron-sulfur</keyword>
<evidence type="ECO:0000256" key="12">
    <source>
        <dbReference type="ARBA" id="ARBA00023164"/>
    </source>
</evidence>
<dbReference type="AlphaFoldDB" id="A0A3B0UYR0"/>
<evidence type="ECO:0000256" key="14">
    <source>
        <dbReference type="ARBA" id="ARBA00029440"/>
    </source>
</evidence>
<dbReference type="Pfam" id="PF00310">
    <property type="entry name" value="GATase_2"/>
    <property type="match status" value="1"/>
</dbReference>